<dbReference type="RefSeq" id="WP_219877147.1">
    <property type="nucleotide sequence ID" value="NZ_JAHYXK010000006.1"/>
</dbReference>
<dbReference type="Proteomes" id="UP000813018">
    <property type="component" value="Unassembled WGS sequence"/>
</dbReference>
<organism evidence="3 4">
    <name type="scientific">Pontibacter aydingkolensis</name>
    <dbReference type="NCBI Taxonomy" id="1911536"/>
    <lineage>
        <taxon>Bacteria</taxon>
        <taxon>Pseudomonadati</taxon>
        <taxon>Bacteroidota</taxon>
        <taxon>Cytophagia</taxon>
        <taxon>Cytophagales</taxon>
        <taxon>Hymenobacteraceae</taxon>
        <taxon>Pontibacter</taxon>
    </lineage>
</organism>
<proteinExistence type="predicted"/>
<dbReference type="Gene3D" id="1.25.40.20">
    <property type="entry name" value="Ankyrin repeat-containing domain"/>
    <property type="match status" value="1"/>
</dbReference>
<dbReference type="EMBL" id="JAHYXK010000006">
    <property type="protein sequence ID" value="MBW7467261.1"/>
    <property type="molecule type" value="Genomic_DNA"/>
</dbReference>
<dbReference type="PROSITE" id="PS51257">
    <property type="entry name" value="PROKAR_LIPOPROTEIN"/>
    <property type="match status" value="1"/>
</dbReference>
<comment type="caution">
    <text evidence="3">The sequence shown here is derived from an EMBL/GenBank/DDBJ whole genome shotgun (WGS) entry which is preliminary data.</text>
</comment>
<name>A0ABS7CTS7_9BACT</name>
<keyword evidence="2" id="KW-0040">ANK repeat</keyword>
<evidence type="ECO:0000256" key="2">
    <source>
        <dbReference type="ARBA" id="ARBA00023043"/>
    </source>
</evidence>
<evidence type="ECO:0000313" key="4">
    <source>
        <dbReference type="Proteomes" id="UP000813018"/>
    </source>
</evidence>
<dbReference type="InterPro" id="IPR036770">
    <property type="entry name" value="Ankyrin_rpt-contain_sf"/>
</dbReference>
<sequence>MRDLKKFIFLFRFIICLAFVGMVTTGCAQTSRSVALFKNTEAYELAKAVENNNLSKIEALVKENPRLLEVTSESGSNVLALSVHVENFQSFKKLLELGADPNFTNPYTKYSILMESIKPYGNSMEWVKDNRFAQLLLKHGAEPNYTIEAEFTNEKGNHILASSPLLQASRLNLDMVKLLIAHKADYNKRVGGKTPFSEAVSSRKFEIIDYYIDSLNVDVREPMRVRSSDSLFIQDYLNKFMNYEEESEGHRKKMELIEKLESKGLDFKNYKHK</sequence>
<evidence type="ECO:0000256" key="1">
    <source>
        <dbReference type="ARBA" id="ARBA00022737"/>
    </source>
</evidence>
<protein>
    <submittedName>
        <fullName evidence="3">Ankyrin repeat domain-containing protein</fullName>
    </submittedName>
</protein>
<dbReference type="InterPro" id="IPR050745">
    <property type="entry name" value="Multifunctional_regulatory"/>
</dbReference>
<keyword evidence="4" id="KW-1185">Reference proteome</keyword>
<dbReference type="SUPFAM" id="SSF48403">
    <property type="entry name" value="Ankyrin repeat"/>
    <property type="match status" value="1"/>
</dbReference>
<reference evidence="3 4" key="1">
    <citation type="journal article" date="2016" name="Int. J. Syst. Evol. Microbiol.">
        <title>Pontibacter aydingkolensis sp. nov., isolated from soil of a salt lake.</title>
        <authorList>
            <person name="Osman G."/>
            <person name="Zhang T."/>
            <person name="Lou K."/>
            <person name="Gao Y."/>
            <person name="Chang W."/>
            <person name="Lin Q."/>
            <person name="Yang H.M."/>
            <person name="Huo X.D."/>
            <person name="Wang N."/>
        </authorList>
    </citation>
    <scope>NUCLEOTIDE SEQUENCE [LARGE SCALE GENOMIC DNA]</scope>
    <source>
        <strain evidence="3 4">KACC 19255</strain>
    </source>
</reference>
<accession>A0ABS7CTS7</accession>
<dbReference type="PANTHER" id="PTHR24189">
    <property type="entry name" value="MYOTROPHIN"/>
    <property type="match status" value="1"/>
</dbReference>
<dbReference type="PANTHER" id="PTHR24189:SF50">
    <property type="entry name" value="ANKYRIN REPEAT AND SOCS BOX PROTEIN 2"/>
    <property type="match status" value="1"/>
</dbReference>
<keyword evidence="1" id="KW-0677">Repeat</keyword>
<gene>
    <name evidence="3" type="ORF">K0O23_09285</name>
</gene>
<evidence type="ECO:0000313" key="3">
    <source>
        <dbReference type="EMBL" id="MBW7467261.1"/>
    </source>
</evidence>